<accession>A0A1E4SLP0</accession>
<dbReference type="AlphaFoldDB" id="A0A1E4SLP0"/>
<keyword evidence="7" id="KW-1185">Reference proteome</keyword>
<dbReference type="Proteomes" id="UP000094285">
    <property type="component" value="Unassembled WGS sequence"/>
</dbReference>
<dbReference type="Pfam" id="PF15454">
    <property type="entry name" value="LAMTOR"/>
    <property type="match status" value="1"/>
</dbReference>
<dbReference type="GO" id="GO:0016197">
    <property type="term" value="P:endosomal transport"/>
    <property type="evidence" value="ECO:0007669"/>
    <property type="project" value="InterPro"/>
</dbReference>
<evidence type="ECO:0000313" key="7">
    <source>
        <dbReference type="Proteomes" id="UP000094285"/>
    </source>
</evidence>
<dbReference type="GO" id="GO:0045121">
    <property type="term" value="C:membrane raft"/>
    <property type="evidence" value="ECO:0007669"/>
    <property type="project" value="InterPro"/>
</dbReference>
<evidence type="ECO:0000313" key="6">
    <source>
        <dbReference type="EMBL" id="ODV80444.1"/>
    </source>
</evidence>
<dbReference type="EMBL" id="KV453910">
    <property type="protein sequence ID" value="ODV80444.1"/>
    <property type="molecule type" value="Genomic_DNA"/>
</dbReference>
<protein>
    <submittedName>
        <fullName evidence="6">Uncharacterized protein</fullName>
    </submittedName>
</protein>
<evidence type="ECO:0000256" key="3">
    <source>
        <dbReference type="ARBA" id="ARBA00023136"/>
    </source>
</evidence>
<keyword evidence="3" id="KW-0472">Membrane</keyword>
<evidence type="ECO:0000256" key="1">
    <source>
        <dbReference type="ARBA" id="ARBA00004308"/>
    </source>
</evidence>
<dbReference type="GO" id="GO:0071986">
    <property type="term" value="C:Ragulator complex"/>
    <property type="evidence" value="ECO:0007669"/>
    <property type="project" value="InterPro"/>
</dbReference>
<keyword evidence="5" id="KW-0449">Lipoprotein</keyword>
<dbReference type="GO" id="GO:0043410">
    <property type="term" value="P:positive regulation of MAPK cascade"/>
    <property type="evidence" value="ECO:0007669"/>
    <property type="project" value="InterPro"/>
</dbReference>
<evidence type="ECO:0000256" key="4">
    <source>
        <dbReference type="ARBA" id="ARBA00023139"/>
    </source>
</evidence>
<evidence type="ECO:0000256" key="2">
    <source>
        <dbReference type="ARBA" id="ARBA00022707"/>
    </source>
</evidence>
<dbReference type="GO" id="GO:0001919">
    <property type="term" value="P:regulation of receptor recycling"/>
    <property type="evidence" value="ECO:0007669"/>
    <property type="project" value="InterPro"/>
</dbReference>
<proteinExistence type="predicted"/>
<dbReference type="GeneID" id="30983620"/>
<keyword evidence="2" id="KW-0519">Myristate</keyword>
<name>A0A1E4SLP0_9ASCO</name>
<gene>
    <name evidence="6" type="ORF">CANTADRAFT_47649</name>
</gene>
<organism evidence="6 7">
    <name type="scientific">Suhomyces tanzawaensis NRRL Y-17324</name>
    <dbReference type="NCBI Taxonomy" id="984487"/>
    <lineage>
        <taxon>Eukaryota</taxon>
        <taxon>Fungi</taxon>
        <taxon>Dikarya</taxon>
        <taxon>Ascomycota</taxon>
        <taxon>Saccharomycotina</taxon>
        <taxon>Pichiomycetes</taxon>
        <taxon>Debaryomycetaceae</taxon>
        <taxon>Suhomyces</taxon>
    </lineage>
</organism>
<dbReference type="InterPro" id="IPR028209">
    <property type="entry name" value="LAMTOR1/MEH1"/>
</dbReference>
<dbReference type="RefSeq" id="XP_020065566.1">
    <property type="nucleotide sequence ID" value="XM_020209484.1"/>
</dbReference>
<dbReference type="GO" id="GO:0032008">
    <property type="term" value="P:positive regulation of TOR signaling"/>
    <property type="evidence" value="ECO:0007669"/>
    <property type="project" value="InterPro"/>
</dbReference>
<dbReference type="GO" id="GO:0031902">
    <property type="term" value="C:late endosome membrane"/>
    <property type="evidence" value="ECO:0007669"/>
    <property type="project" value="InterPro"/>
</dbReference>
<comment type="subcellular location">
    <subcellularLocation>
        <location evidence="1">Endomembrane system</location>
    </subcellularLocation>
</comment>
<dbReference type="SMART" id="SM01262">
    <property type="entry name" value="LAMTOR"/>
    <property type="match status" value="1"/>
</dbReference>
<sequence>MGLCLSCLRGSSDEDDVNESSSLLRNHHNIYSSDYIQEAELLKQQQRQQELNTIVNDLSDNLIDVSTFLNTSTAANSHYPHLYAGDEKSRVEKEVEALNDNIKDACKINFTESLFLRL</sequence>
<reference evidence="7" key="1">
    <citation type="submission" date="2016-05" db="EMBL/GenBank/DDBJ databases">
        <title>Comparative genomics of biotechnologically important yeasts.</title>
        <authorList>
            <consortium name="DOE Joint Genome Institute"/>
            <person name="Riley R."/>
            <person name="Haridas S."/>
            <person name="Wolfe K.H."/>
            <person name="Lopes M.R."/>
            <person name="Hittinger C.T."/>
            <person name="Goker M."/>
            <person name="Salamov A."/>
            <person name="Wisecaver J."/>
            <person name="Long T.M."/>
            <person name="Aerts A.L."/>
            <person name="Barry K."/>
            <person name="Choi C."/>
            <person name="Clum A."/>
            <person name="Coughlan A.Y."/>
            <person name="Deshpande S."/>
            <person name="Douglass A.P."/>
            <person name="Hanson S.J."/>
            <person name="Klenk H.-P."/>
            <person name="Labutti K."/>
            <person name="Lapidus A."/>
            <person name="Lindquist E."/>
            <person name="Lipzen A."/>
            <person name="Meier-Kolthoff J.P."/>
            <person name="Ohm R.A."/>
            <person name="Otillar R.P."/>
            <person name="Pangilinan J."/>
            <person name="Peng Y."/>
            <person name="Rokas A."/>
            <person name="Rosa C.A."/>
            <person name="Scheuner C."/>
            <person name="Sibirny A.A."/>
            <person name="Slot J.C."/>
            <person name="Stielow J.B."/>
            <person name="Sun H."/>
            <person name="Kurtzman C.P."/>
            <person name="Blackwell M."/>
            <person name="Grigoriev I.V."/>
            <person name="Jeffries T.W."/>
        </authorList>
    </citation>
    <scope>NUCLEOTIDE SEQUENCE [LARGE SCALE GENOMIC DNA]</scope>
    <source>
        <strain evidence="7">NRRL Y-17324</strain>
    </source>
</reference>
<dbReference type="OrthoDB" id="3995860at2759"/>
<dbReference type="GO" id="GO:0071230">
    <property type="term" value="P:cellular response to amino acid stimulus"/>
    <property type="evidence" value="ECO:0007669"/>
    <property type="project" value="InterPro"/>
</dbReference>
<keyword evidence="4" id="KW-0564">Palmitate</keyword>
<evidence type="ECO:0000256" key="5">
    <source>
        <dbReference type="ARBA" id="ARBA00023288"/>
    </source>
</evidence>